<dbReference type="EMBL" id="JADGMS010000016">
    <property type="protein sequence ID" value="KAF9665245.1"/>
    <property type="molecule type" value="Genomic_DNA"/>
</dbReference>
<dbReference type="Proteomes" id="UP000657918">
    <property type="component" value="Chromosome 16"/>
</dbReference>
<gene>
    <name evidence="1" type="ORF">SADUNF_Sadunf16G0102500</name>
</gene>
<protein>
    <submittedName>
        <fullName evidence="1">Uncharacterized protein</fullName>
    </submittedName>
</protein>
<organism evidence="1 2">
    <name type="scientific">Salix dunnii</name>
    <dbReference type="NCBI Taxonomy" id="1413687"/>
    <lineage>
        <taxon>Eukaryota</taxon>
        <taxon>Viridiplantae</taxon>
        <taxon>Streptophyta</taxon>
        <taxon>Embryophyta</taxon>
        <taxon>Tracheophyta</taxon>
        <taxon>Spermatophyta</taxon>
        <taxon>Magnoliopsida</taxon>
        <taxon>eudicotyledons</taxon>
        <taxon>Gunneridae</taxon>
        <taxon>Pentapetalae</taxon>
        <taxon>rosids</taxon>
        <taxon>fabids</taxon>
        <taxon>Malpighiales</taxon>
        <taxon>Salicaceae</taxon>
        <taxon>Saliceae</taxon>
        <taxon>Salix</taxon>
    </lineage>
</organism>
<evidence type="ECO:0000313" key="2">
    <source>
        <dbReference type="Proteomes" id="UP000657918"/>
    </source>
</evidence>
<sequence length="118" mass="13578">MRASVDICNKKFSFINYSSNGARSYWIKDHQWEAIEHQLPIRWSSKIAAGQANCQWRTQQEIMRLIKPSRGSGYKSQSGEWVEWGHRRKNYGSTCATLNNLGTNNEVFPMSCMVVSVC</sequence>
<comment type="caution">
    <text evidence="1">The sequence shown here is derived from an EMBL/GenBank/DDBJ whole genome shotgun (WGS) entry which is preliminary data.</text>
</comment>
<evidence type="ECO:0000313" key="1">
    <source>
        <dbReference type="EMBL" id="KAF9665245.1"/>
    </source>
</evidence>
<accession>A0A835JDH5</accession>
<reference evidence="1 2" key="1">
    <citation type="submission" date="2020-10" db="EMBL/GenBank/DDBJ databases">
        <title>Plant Genome Project.</title>
        <authorList>
            <person name="Zhang R.-G."/>
        </authorList>
    </citation>
    <scope>NUCLEOTIDE SEQUENCE [LARGE SCALE GENOMIC DNA]</scope>
    <source>
        <strain evidence="1">FAFU-HL-1</strain>
        <tissue evidence="1">Leaf</tissue>
    </source>
</reference>
<keyword evidence="2" id="KW-1185">Reference proteome</keyword>
<proteinExistence type="predicted"/>
<name>A0A835JDH5_9ROSI</name>
<dbReference type="AlphaFoldDB" id="A0A835JDH5"/>